<evidence type="ECO:0000256" key="5">
    <source>
        <dbReference type="ARBA" id="ARBA00022617"/>
    </source>
</evidence>
<keyword evidence="13" id="KW-0186">Copper</keyword>
<dbReference type="CDD" id="cd04213">
    <property type="entry name" value="CuRO_CcO_Caa3_II"/>
    <property type="match status" value="1"/>
</dbReference>
<keyword evidence="4" id="KW-0813">Transport</keyword>
<evidence type="ECO:0000313" key="23">
    <source>
        <dbReference type="EMBL" id="UWX63779.1"/>
    </source>
</evidence>
<accession>A0ABY5YFA8</accession>
<keyword evidence="7 19" id="KW-0812">Transmembrane</keyword>
<dbReference type="EC" id="7.1.1.9" evidence="3"/>
<keyword evidence="12 18" id="KW-0408">Iron</keyword>
<evidence type="ECO:0000256" key="2">
    <source>
        <dbReference type="ARBA" id="ARBA00007866"/>
    </source>
</evidence>
<dbReference type="NCBIfam" id="TIGR02866">
    <property type="entry name" value="CoxB"/>
    <property type="match status" value="1"/>
</dbReference>
<evidence type="ECO:0000256" key="1">
    <source>
        <dbReference type="ARBA" id="ARBA00004141"/>
    </source>
</evidence>
<dbReference type="EMBL" id="CP104213">
    <property type="protein sequence ID" value="UWX63779.1"/>
    <property type="molecule type" value="Genomic_DNA"/>
</dbReference>
<keyword evidence="11 19" id="KW-1133">Transmembrane helix</keyword>
<evidence type="ECO:0000259" key="22">
    <source>
        <dbReference type="PROSITE" id="PS51007"/>
    </source>
</evidence>
<evidence type="ECO:0000256" key="16">
    <source>
        <dbReference type="ARBA" id="ARBA00031389"/>
    </source>
</evidence>
<dbReference type="InterPro" id="IPR014222">
    <property type="entry name" value="Cyt_c_oxidase_su2"/>
</dbReference>
<dbReference type="InterPro" id="IPR009056">
    <property type="entry name" value="Cyt_c-like_dom"/>
</dbReference>
<evidence type="ECO:0000256" key="4">
    <source>
        <dbReference type="ARBA" id="ARBA00022448"/>
    </source>
</evidence>
<sequence>MSLPATIPVLQPASPLARPITELIYITLGVGGVVFLLVTGLTLYFSWRFKHRGAQGEPPQIFGNARDEIIWMGAAAAVLVLLFGLAWGLMNKVDPETGQDGTPDIKVTGHQWFWEASYPRASNPAGQGVVSTATEIHIPTGKRMLLQLASADVIHDFWAPQLARKMDVVPGQNNRVWIQADKPGNYLGACAEFCGAQHAWMRFTVVAQTPQDFQAWLAAQARQAAPPSPGAAASGAALFVRQGCGECHRVRGLGARGNVGPDLTHFASRSQMAGGVLSTRPGDVVRWLGNPDAYKPGTRMPNFHLNDAQLRQLTAYLETLK</sequence>
<dbReference type="InterPro" id="IPR011759">
    <property type="entry name" value="Cyt_c_oxidase_su2_TM_dom"/>
</dbReference>
<evidence type="ECO:0000313" key="24">
    <source>
        <dbReference type="Proteomes" id="UP001060261"/>
    </source>
</evidence>
<feature type="transmembrane region" description="Helical" evidence="19">
    <location>
        <begin position="23"/>
        <end position="47"/>
    </location>
</feature>
<evidence type="ECO:0000256" key="3">
    <source>
        <dbReference type="ARBA" id="ARBA00012949"/>
    </source>
</evidence>
<keyword evidence="5 18" id="KW-0349">Heme</keyword>
<keyword evidence="6" id="KW-0679">Respiratory chain</keyword>
<dbReference type="InterPro" id="IPR034236">
    <property type="entry name" value="CuRO_CcO_Caa3_II"/>
</dbReference>
<comment type="similarity">
    <text evidence="2">Belongs to the cytochrome c oxidase subunit 2 family.</text>
</comment>
<name>A0ABY5YFA8_9DEIO</name>
<evidence type="ECO:0000256" key="9">
    <source>
        <dbReference type="ARBA" id="ARBA00022967"/>
    </source>
</evidence>
<reference evidence="23" key="1">
    <citation type="submission" date="2022-09" db="EMBL/GenBank/DDBJ databases">
        <title>genome sequence of Deinococcus rubellus.</title>
        <authorList>
            <person name="Srinivasan S."/>
        </authorList>
    </citation>
    <scope>NUCLEOTIDE SEQUENCE</scope>
    <source>
        <strain evidence="23">Ant6</strain>
    </source>
</reference>
<keyword evidence="9" id="KW-1278">Translocase</keyword>
<gene>
    <name evidence="23" type="primary">coxB</name>
    <name evidence="23" type="ORF">N0D28_13745</name>
</gene>
<keyword evidence="10" id="KW-0249">Electron transport</keyword>
<dbReference type="InterPro" id="IPR036909">
    <property type="entry name" value="Cyt_c-like_dom_sf"/>
</dbReference>
<evidence type="ECO:0000256" key="18">
    <source>
        <dbReference type="PROSITE-ProRule" id="PRU00433"/>
    </source>
</evidence>
<dbReference type="Gene3D" id="1.10.287.90">
    <property type="match status" value="1"/>
</dbReference>
<evidence type="ECO:0000256" key="15">
    <source>
        <dbReference type="ARBA" id="ARBA00024688"/>
    </source>
</evidence>
<dbReference type="PRINTS" id="PR01166">
    <property type="entry name" value="CYCOXIDASEII"/>
</dbReference>
<dbReference type="InterPro" id="IPR002429">
    <property type="entry name" value="CcO_II-like_C"/>
</dbReference>
<dbReference type="PANTHER" id="PTHR22888:SF9">
    <property type="entry name" value="CYTOCHROME C OXIDASE SUBUNIT 2"/>
    <property type="match status" value="1"/>
</dbReference>
<proteinExistence type="inferred from homology"/>
<evidence type="ECO:0000256" key="14">
    <source>
        <dbReference type="ARBA" id="ARBA00023136"/>
    </source>
</evidence>
<evidence type="ECO:0000256" key="6">
    <source>
        <dbReference type="ARBA" id="ARBA00022660"/>
    </source>
</evidence>
<dbReference type="InterPro" id="IPR036257">
    <property type="entry name" value="Cyt_c_oxidase_su2_TM_sf"/>
</dbReference>
<dbReference type="SUPFAM" id="SSF46626">
    <property type="entry name" value="Cytochrome c"/>
    <property type="match status" value="1"/>
</dbReference>
<evidence type="ECO:0000256" key="10">
    <source>
        <dbReference type="ARBA" id="ARBA00022982"/>
    </source>
</evidence>
<feature type="domain" description="Cytochrome c" evidence="22">
    <location>
        <begin position="230"/>
        <end position="321"/>
    </location>
</feature>
<dbReference type="PROSITE" id="PS00078">
    <property type="entry name" value="COX2"/>
    <property type="match status" value="1"/>
</dbReference>
<dbReference type="InterPro" id="IPR045187">
    <property type="entry name" value="CcO_II"/>
</dbReference>
<dbReference type="PROSITE" id="PS50857">
    <property type="entry name" value="COX2_CUA"/>
    <property type="match status" value="1"/>
</dbReference>
<dbReference type="Gene3D" id="2.60.40.420">
    <property type="entry name" value="Cupredoxins - blue copper proteins"/>
    <property type="match status" value="1"/>
</dbReference>
<evidence type="ECO:0000256" key="13">
    <source>
        <dbReference type="ARBA" id="ARBA00023008"/>
    </source>
</evidence>
<protein>
    <recommendedName>
        <fullName evidence="3">cytochrome-c oxidase</fullName>
        <ecNumber evidence="3">7.1.1.9</ecNumber>
    </recommendedName>
    <alternativeName>
        <fullName evidence="17">Cytochrome aa3 subunit 2</fullName>
    </alternativeName>
    <alternativeName>
        <fullName evidence="16">Cytochrome c oxidase polypeptide II</fullName>
    </alternativeName>
</protein>
<dbReference type="RefSeq" id="WP_260560059.1">
    <property type="nucleotide sequence ID" value="NZ_BAABEC010000074.1"/>
</dbReference>
<evidence type="ECO:0000256" key="17">
    <source>
        <dbReference type="ARBA" id="ARBA00031399"/>
    </source>
</evidence>
<dbReference type="InterPro" id="IPR001505">
    <property type="entry name" value="Copper_CuA"/>
</dbReference>
<dbReference type="Pfam" id="PF00034">
    <property type="entry name" value="Cytochrom_C"/>
    <property type="match status" value="1"/>
</dbReference>
<dbReference type="InterPro" id="IPR008972">
    <property type="entry name" value="Cupredoxin"/>
</dbReference>
<feature type="domain" description="Cytochrome oxidase subunit II transmembrane region profile" evidence="21">
    <location>
        <begin position="1"/>
        <end position="97"/>
    </location>
</feature>
<evidence type="ECO:0000259" key="20">
    <source>
        <dbReference type="PROSITE" id="PS50857"/>
    </source>
</evidence>
<comment type="subcellular location">
    <subcellularLocation>
        <location evidence="1">Membrane</location>
        <topology evidence="1">Multi-pass membrane protein</topology>
    </subcellularLocation>
</comment>
<keyword evidence="8 18" id="KW-0479">Metal-binding</keyword>
<evidence type="ECO:0000256" key="11">
    <source>
        <dbReference type="ARBA" id="ARBA00022989"/>
    </source>
</evidence>
<dbReference type="PROSITE" id="PS50999">
    <property type="entry name" value="COX2_TM"/>
    <property type="match status" value="1"/>
</dbReference>
<evidence type="ECO:0000256" key="7">
    <source>
        <dbReference type="ARBA" id="ARBA00022692"/>
    </source>
</evidence>
<organism evidence="23 24">
    <name type="scientific">Deinococcus rubellus</name>
    <dbReference type="NCBI Taxonomy" id="1889240"/>
    <lineage>
        <taxon>Bacteria</taxon>
        <taxon>Thermotogati</taxon>
        <taxon>Deinococcota</taxon>
        <taxon>Deinococci</taxon>
        <taxon>Deinococcales</taxon>
        <taxon>Deinococcaceae</taxon>
        <taxon>Deinococcus</taxon>
    </lineage>
</organism>
<dbReference type="PANTHER" id="PTHR22888">
    <property type="entry name" value="CYTOCHROME C OXIDASE, SUBUNIT II"/>
    <property type="match status" value="1"/>
</dbReference>
<dbReference type="SUPFAM" id="SSF49503">
    <property type="entry name" value="Cupredoxins"/>
    <property type="match status" value="1"/>
</dbReference>
<evidence type="ECO:0000256" key="19">
    <source>
        <dbReference type="SAM" id="Phobius"/>
    </source>
</evidence>
<keyword evidence="24" id="KW-1185">Reference proteome</keyword>
<dbReference type="Pfam" id="PF00116">
    <property type="entry name" value="COX2"/>
    <property type="match status" value="1"/>
</dbReference>
<feature type="transmembrane region" description="Helical" evidence="19">
    <location>
        <begin position="68"/>
        <end position="90"/>
    </location>
</feature>
<dbReference type="Proteomes" id="UP001060261">
    <property type="component" value="Chromosome"/>
</dbReference>
<keyword evidence="14 19" id="KW-0472">Membrane</keyword>
<evidence type="ECO:0000259" key="21">
    <source>
        <dbReference type="PROSITE" id="PS50999"/>
    </source>
</evidence>
<dbReference type="PROSITE" id="PS51007">
    <property type="entry name" value="CYTC"/>
    <property type="match status" value="1"/>
</dbReference>
<dbReference type="SUPFAM" id="SSF81464">
    <property type="entry name" value="Cytochrome c oxidase subunit II-like, transmembrane region"/>
    <property type="match status" value="1"/>
</dbReference>
<evidence type="ECO:0000256" key="12">
    <source>
        <dbReference type="ARBA" id="ARBA00023004"/>
    </source>
</evidence>
<comment type="function">
    <text evidence="15">Subunits I and II form the functional core of the enzyme complex. Electrons originating in cytochrome c are transferred via heme a and Cu(A) to the binuclear center formed by heme a3 and Cu(B).</text>
</comment>
<feature type="domain" description="Cytochrome oxidase subunit II copper A binding" evidence="20">
    <location>
        <begin position="100"/>
        <end position="219"/>
    </location>
</feature>
<evidence type="ECO:0000256" key="8">
    <source>
        <dbReference type="ARBA" id="ARBA00022723"/>
    </source>
</evidence>